<organism evidence="4 5">
    <name type="scientific">Nocardioides fonticola</name>
    <dbReference type="NCBI Taxonomy" id="450363"/>
    <lineage>
        <taxon>Bacteria</taxon>
        <taxon>Bacillati</taxon>
        <taxon>Actinomycetota</taxon>
        <taxon>Actinomycetes</taxon>
        <taxon>Propionibacteriales</taxon>
        <taxon>Nocardioidaceae</taxon>
        <taxon>Nocardioides</taxon>
    </lineage>
</organism>
<evidence type="ECO:0000256" key="2">
    <source>
        <dbReference type="ARBA" id="ARBA00023002"/>
    </source>
</evidence>
<sequence>MHRRTHGHPRRAGAVPGDGVLSGLRRPRSGPWVDVPRQDGRVVVVTGASAGVGAATTEILAHRGAHVVLAVRDVEKGRRVADAMRAPRHLLDVRRLDVADPDSIAAFADGLDLDRVDVLVDNAGVMATAYRVSAWGTDDQFATNHLGHVLLTALLLPRITDRVVVVSSQSHRGADLDLDDLDWSRRGYRPYGAYGASKLANLHFLAELQRRLTAAGSRVRAVGAHPGSTRSAITQGAGNGLMRRIGAFGHPLVSMPPWQGALPLVYAATMDVPGNTYIGPDGPGELRGWPTAVGRSRAATDPDFARRTWEVSVQLTGARFGL</sequence>
<comment type="caution">
    <text evidence="4">The sequence shown here is derived from an EMBL/GenBank/DDBJ whole genome shotgun (WGS) entry which is preliminary data.</text>
</comment>
<evidence type="ECO:0000313" key="5">
    <source>
        <dbReference type="Proteomes" id="UP001501495"/>
    </source>
</evidence>
<dbReference type="PANTHER" id="PTHR24320">
    <property type="entry name" value="RETINOL DEHYDROGENASE"/>
    <property type="match status" value="1"/>
</dbReference>
<accession>A0ABP7XV27</accession>
<dbReference type="PRINTS" id="PR00081">
    <property type="entry name" value="GDHRDH"/>
</dbReference>
<keyword evidence="2" id="KW-0560">Oxidoreductase</keyword>
<dbReference type="Pfam" id="PF00106">
    <property type="entry name" value="adh_short"/>
    <property type="match status" value="1"/>
</dbReference>
<dbReference type="Gene3D" id="3.40.50.720">
    <property type="entry name" value="NAD(P)-binding Rossmann-like Domain"/>
    <property type="match status" value="1"/>
</dbReference>
<evidence type="ECO:0000256" key="3">
    <source>
        <dbReference type="SAM" id="MobiDB-lite"/>
    </source>
</evidence>
<reference evidence="5" key="1">
    <citation type="journal article" date="2019" name="Int. J. Syst. Evol. Microbiol.">
        <title>The Global Catalogue of Microorganisms (GCM) 10K type strain sequencing project: providing services to taxonomists for standard genome sequencing and annotation.</title>
        <authorList>
            <consortium name="The Broad Institute Genomics Platform"/>
            <consortium name="The Broad Institute Genome Sequencing Center for Infectious Disease"/>
            <person name="Wu L."/>
            <person name="Ma J."/>
        </authorList>
    </citation>
    <scope>NUCLEOTIDE SEQUENCE [LARGE SCALE GENOMIC DNA]</scope>
    <source>
        <strain evidence="5">JCM 16703</strain>
    </source>
</reference>
<evidence type="ECO:0000313" key="4">
    <source>
        <dbReference type="EMBL" id="GAA4126510.1"/>
    </source>
</evidence>
<feature type="compositionally biased region" description="Basic residues" evidence="3">
    <location>
        <begin position="1"/>
        <end position="11"/>
    </location>
</feature>
<dbReference type="SUPFAM" id="SSF51735">
    <property type="entry name" value="NAD(P)-binding Rossmann-fold domains"/>
    <property type="match status" value="1"/>
</dbReference>
<protein>
    <submittedName>
        <fullName evidence="4">Oxidoreductase</fullName>
    </submittedName>
</protein>
<dbReference type="Proteomes" id="UP001501495">
    <property type="component" value="Unassembled WGS sequence"/>
</dbReference>
<dbReference type="EMBL" id="BAAAZH010000028">
    <property type="protein sequence ID" value="GAA4126510.1"/>
    <property type="molecule type" value="Genomic_DNA"/>
</dbReference>
<feature type="region of interest" description="Disordered" evidence="3">
    <location>
        <begin position="1"/>
        <end position="32"/>
    </location>
</feature>
<comment type="similarity">
    <text evidence="1">Belongs to the short-chain dehydrogenases/reductases (SDR) family.</text>
</comment>
<dbReference type="InterPro" id="IPR036291">
    <property type="entry name" value="NAD(P)-bd_dom_sf"/>
</dbReference>
<dbReference type="PANTHER" id="PTHR24320:SF148">
    <property type="entry name" value="NAD(P)-BINDING ROSSMANN-FOLD SUPERFAMILY PROTEIN"/>
    <property type="match status" value="1"/>
</dbReference>
<proteinExistence type="inferred from homology"/>
<evidence type="ECO:0000256" key="1">
    <source>
        <dbReference type="ARBA" id="ARBA00006484"/>
    </source>
</evidence>
<name>A0ABP7XV27_9ACTN</name>
<dbReference type="RefSeq" id="WP_344734884.1">
    <property type="nucleotide sequence ID" value="NZ_BAAAZH010000028.1"/>
</dbReference>
<dbReference type="NCBIfam" id="NF004846">
    <property type="entry name" value="PRK06197.1"/>
    <property type="match status" value="1"/>
</dbReference>
<gene>
    <name evidence="4" type="ORF">GCM10022215_36220</name>
</gene>
<keyword evidence="5" id="KW-1185">Reference proteome</keyword>
<dbReference type="InterPro" id="IPR002347">
    <property type="entry name" value="SDR_fam"/>
</dbReference>